<evidence type="ECO:0000259" key="4">
    <source>
        <dbReference type="Pfam" id="PF00534"/>
    </source>
</evidence>
<proteinExistence type="inferred from homology"/>
<dbReference type="Proteomes" id="UP000270678">
    <property type="component" value="Chromosome"/>
</dbReference>
<dbReference type="AlphaFoldDB" id="A0A3Q9I8M3"/>
<dbReference type="InterPro" id="IPR009695">
    <property type="entry name" value="Diacylglyc_glucosyltr_N"/>
</dbReference>
<dbReference type="PANTHER" id="PTHR43025">
    <property type="entry name" value="MONOGALACTOSYLDIACYLGLYCEROL SYNTHASE"/>
    <property type="match status" value="1"/>
</dbReference>
<gene>
    <name evidence="6" type="ORF">EI981_03385</name>
</gene>
<dbReference type="GO" id="GO:0016758">
    <property type="term" value="F:hexosyltransferase activity"/>
    <property type="evidence" value="ECO:0007669"/>
    <property type="project" value="InterPro"/>
</dbReference>
<reference evidence="7" key="1">
    <citation type="submission" date="2018-12" db="EMBL/GenBank/DDBJ databases">
        <title>Complete genome sequence of Paenibacillus sp. MBLB1234.</title>
        <authorList>
            <person name="Nam Y.-D."/>
            <person name="Kang J."/>
            <person name="Chung W.-H."/>
            <person name="Park Y.S."/>
        </authorList>
    </citation>
    <scope>NUCLEOTIDE SEQUENCE [LARGE SCALE GENOMIC DNA]</scope>
    <source>
        <strain evidence="7">MBLB1234</strain>
    </source>
</reference>
<evidence type="ECO:0000256" key="1">
    <source>
        <dbReference type="ARBA" id="ARBA00006962"/>
    </source>
</evidence>
<evidence type="ECO:0000313" key="7">
    <source>
        <dbReference type="Proteomes" id="UP000270678"/>
    </source>
</evidence>
<evidence type="ECO:0000259" key="5">
    <source>
        <dbReference type="Pfam" id="PF06925"/>
    </source>
</evidence>
<accession>A0A3Q9I8M3</accession>
<dbReference type="GO" id="GO:0009247">
    <property type="term" value="P:glycolipid biosynthetic process"/>
    <property type="evidence" value="ECO:0007669"/>
    <property type="project" value="InterPro"/>
</dbReference>
<dbReference type="Pfam" id="PF06925">
    <property type="entry name" value="MGDG_synth"/>
    <property type="match status" value="1"/>
</dbReference>
<dbReference type="OrthoDB" id="9815663at2"/>
<dbReference type="Pfam" id="PF00534">
    <property type="entry name" value="Glycos_transf_1"/>
    <property type="match status" value="1"/>
</dbReference>
<comment type="similarity">
    <text evidence="1">Belongs to the glycosyltransferase 28 family.</text>
</comment>
<keyword evidence="3 6" id="KW-0808">Transferase</keyword>
<evidence type="ECO:0000313" key="6">
    <source>
        <dbReference type="EMBL" id="AZS13612.1"/>
    </source>
</evidence>
<organism evidence="6 7">
    <name type="scientific">Paenibacillus lutimineralis</name>
    <dbReference type="NCBI Taxonomy" id="2707005"/>
    <lineage>
        <taxon>Bacteria</taxon>
        <taxon>Bacillati</taxon>
        <taxon>Bacillota</taxon>
        <taxon>Bacilli</taxon>
        <taxon>Bacillales</taxon>
        <taxon>Paenibacillaceae</taxon>
        <taxon>Paenibacillus</taxon>
    </lineage>
</organism>
<dbReference type="GO" id="GO:0016020">
    <property type="term" value="C:membrane"/>
    <property type="evidence" value="ECO:0007669"/>
    <property type="project" value="GOC"/>
</dbReference>
<sequence length="394" mass="44542">MSSRMPRIIILFASYGDGHYRASQAIEACLQAKGISEVILLDLMAKSHPLLNEFTKFVYMHSYKSLSSVYGWLYNSTKELQPGDPLHSLLHSLGIRKLHQIIEQFEPDIVIHTFPQLTMPRLLKKTGKSIPLINIITDFDLHGRWIHPDVDRYYVATDDLKLQIESRGIPAEHIQVTGIPIRSSFSEDMQHSSLPGLFDTAHTTEDTGYLNSGKKTVLLMAGAYGVMQDILNICERLLHEENIQVIVVCGRNTGLNNGLRAAMGRHPDLYIYGYVTHVATLMRASDCIVTKPGGLTLAEALECCLPMFLYRPVPGQELNNAKYLQEKGIACITNSHRQLTEKILSLLHDEDQLSLVRRKINELRKPKAAELIVDDILNFWHEITTRQGEYSVIL</sequence>
<dbReference type="KEGG" id="plut:EI981_03385"/>
<evidence type="ECO:0000256" key="3">
    <source>
        <dbReference type="ARBA" id="ARBA00022679"/>
    </source>
</evidence>
<dbReference type="EMBL" id="CP034346">
    <property type="protein sequence ID" value="AZS13612.1"/>
    <property type="molecule type" value="Genomic_DNA"/>
</dbReference>
<dbReference type="PANTHER" id="PTHR43025:SF3">
    <property type="entry name" value="MONOGALACTOSYLDIACYLGLYCEROL SYNTHASE 1, CHLOROPLASTIC"/>
    <property type="match status" value="1"/>
</dbReference>
<dbReference type="Gene3D" id="3.40.50.2000">
    <property type="entry name" value="Glycogen Phosphorylase B"/>
    <property type="match status" value="1"/>
</dbReference>
<dbReference type="InterPro" id="IPR050519">
    <property type="entry name" value="Glycosyltransf_28_UgtP"/>
</dbReference>
<name>A0A3Q9I8M3_9BACL</name>
<keyword evidence="2" id="KW-0328">Glycosyltransferase</keyword>
<dbReference type="SUPFAM" id="SSF53756">
    <property type="entry name" value="UDP-Glycosyltransferase/glycogen phosphorylase"/>
    <property type="match status" value="1"/>
</dbReference>
<protein>
    <submittedName>
        <fullName evidence="6">Glycosyltransferase</fullName>
    </submittedName>
</protein>
<dbReference type="InterPro" id="IPR001296">
    <property type="entry name" value="Glyco_trans_1"/>
</dbReference>
<feature type="domain" description="Diacylglycerol glucosyltransferase N-terminal" evidence="5">
    <location>
        <begin position="19"/>
        <end position="181"/>
    </location>
</feature>
<keyword evidence="7" id="KW-1185">Reference proteome</keyword>
<evidence type="ECO:0000256" key="2">
    <source>
        <dbReference type="ARBA" id="ARBA00022676"/>
    </source>
</evidence>
<dbReference type="RefSeq" id="WP_126995455.1">
    <property type="nucleotide sequence ID" value="NZ_CP034346.1"/>
</dbReference>
<feature type="domain" description="Glycosyl transferase family 1" evidence="4">
    <location>
        <begin position="241"/>
        <end position="352"/>
    </location>
</feature>